<dbReference type="EC" id="2.5.1.15" evidence="5"/>
<dbReference type="PROSITE" id="PS00793">
    <property type="entry name" value="DHPS_2"/>
    <property type="match status" value="1"/>
</dbReference>
<comment type="caution">
    <text evidence="13">The sequence shown here is derived from an EMBL/GenBank/DDBJ whole genome shotgun (WGS) entry which is preliminary data.</text>
</comment>
<evidence type="ECO:0000256" key="4">
    <source>
        <dbReference type="ARBA" id="ARBA00009503"/>
    </source>
</evidence>
<feature type="domain" description="Pterin-binding" evidence="12">
    <location>
        <begin position="143"/>
        <end position="408"/>
    </location>
</feature>
<comment type="catalytic activity">
    <reaction evidence="1">
        <text>(7,8-dihydropterin-6-yl)methyl diphosphate + 4-aminobenzoate = 7,8-dihydropteroate + diphosphate</text>
        <dbReference type="Rhea" id="RHEA:19949"/>
        <dbReference type="ChEBI" id="CHEBI:17836"/>
        <dbReference type="ChEBI" id="CHEBI:17839"/>
        <dbReference type="ChEBI" id="CHEBI:33019"/>
        <dbReference type="ChEBI" id="CHEBI:72950"/>
        <dbReference type="EC" id="2.5.1.15"/>
    </reaction>
</comment>
<dbReference type="NCBIfam" id="TIGR01496">
    <property type="entry name" value="DHPS"/>
    <property type="match status" value="1"/>
</dbReference>
<dbReference type="EMBL" id="LGKP01000015">
    <property type="protein sequence ID" value="KPL88770.1"/>
    <property type="molecule type" value="Genomic_DNA"/>
</dbReference>
<evidence type="ECO:0000256" key="7">
    <source>
        <dbReference type="ARBA" id="ARBA00022679"/>
    </source>
</evidence>
<organism evidence="13 14">
    <name type="scientific">Herpetosiphon geysericola</name>
    <dbReference type="NCBI Taxonomy" id="70996"/>
    <lineage>
        <taxon>Bacteria</taxon>
        <taxon>Bacillati</taxon>
        <taxon>Chloroflexota</taxon>
        <taxon>Chloroflexia</taxon>
        <taxon>Herpetosiphonales</taxon>
        <taxon>Herpetosiphonaceae</taxon>
        <taxon>Herpetosiphon</taxon>
    </lineage>
</organism>
<evidence type="ECO:0000256" key="6">
    <source>
        <dbReference type="ARBA" id="ARBA00016919"/>
    </source>
</evidence>
<dbReference type="InterPro" id="IPR006390">
    <property type="entry name" value="DHP_synth_dom"/>
</dbReference>
<dbReference type="AlphaFoldDB" id="A0A0N8GSA7"/>
<dbReference type="InterPro" id="IPR045031">
    <property type="entry name" value="DHP_synth-like"/>
</dbReference>
<protein>
    <recommendedName>
        <fullName evidence="6">Dihydropteroate synthase</fullName>
        <ecNumber evidence="5">2.5.1.15</ecNumber>
    </recommendedName>
    <alternativeName>
        <fullName evidence="11">Dihydropteroate pyrophosphorylase</fullName>
    </alternativeName>
</protein>
<dbReference type="PANTHER" id="PTHR20941">
    <property type="entry name" value="FOLATE SYNTHESIS PROTEINS"/>
    <property type="match status" value="1"/>
</dbReference>
<accession>A0A0N8GSA7</accession>
<comment type="pathway">
    <text evidence="3">Cofactor biosynthesis; tetrahydrofolate biosynthesis; 7,8-dihydrofolate from 2-amino-4-hydroxy-6-hydroxymethyl-7,8-dihydropteridine diphosphate and 4-aminobenzoate: step 1/2.</text>
</comment>
<dbReference type="PROSITE" id="PS50972">
    <property type="entry name" value="PTERIN_BINDING"/>
    <property type="match status" value="1"/>
</dbReference>
<evidence type="ECO:0000256" key="9">
    <source>
        <dbReference type="ARBA" id="ARBA00022842"/>
    </source>
</evidence>
<evidence type="ECO:0000313" key="14">
    <source>
        <dbReference type="Proteomes" id="UP000050277"/>
    </source>
</evidence>
<dbReference type="Proteomes" id="UP000050277">
    <property type="component" value="Unassembled WGS sequence"/>
</dbReference>
<dbReference type="GO" id="GO:0046656">
    <property type="term" value="P:folic acid biosynthetic process"/>
    <property type="evidence" value="ECO:0007669"/>
    <property type="project" value="UniProtKB-KW"/>
</dbReference>
<evidence type="ECO:0000256" key="1">
    <source>
        <dbReference type="ARBA" id="ARBA00000012"/>
    </source>
</evidence>
<keyword evidence="9" id="KW-0460">Magnesium</keyword>
<dbReference type="Gene3D" id="3.20.20.20">
    <property type="entry name" value="Dihydropteroate synthase-like"/>
    <property type="match status" value="1"/>
</dbReference>
<dbReference type="Pfam" id="PF00809">
    <property type="entry name" value="Pterin_bind"/>
    <property type="match status" value="1"/>
</dbReference>
<gene>
    <name evidence="13" type="ORF">SE18_08750</name>
</gene>
<dbReference type="OrthoDB" id="9811744at2"/>
<dbReference type="GO" id="GO:0005829">
    <property type="term" value="C:cytosol"/>
    <property type="evidence" value="ECO:0007669"/>
    <property type="project" value="TreeGrafter"/>
</dbReference>
<dbReference type="SUPFAM" id="SSF51717">
    <property type="entry name" value="Dihydropteroate synthetase-like"/>
    <property type="match status" value="1"/>
</dbReference>
<dbReference type="STRING" id="70996.SE18_08750"/>
<keyword evidence="10" id="KW-0289">Folate biosynthesis</keyword>
<keyword evidence="7" id="KW-0808">Transferase</keyword>
<dbReference type="PATRIC" id="fig|70996.4.peg.4301"/>
<evidence type="ECO:0000259" key="12">
    <source>
        <dbReference type="PROSITE" id="PS50972"/>
    </source>
</evidence>
<dbReference type="GO" id="GO:0046654">
    <property type="term" value="P:tetrahydrofolate biosynthetic process"/>
    <property type="evidence" value="ECO:0007669"/>
    <property type="project" value="TreeGrafter"/>
</dbReference>
<dbReference type="PANTHER" id="PTHR20941:SF1">
    <property type="entry name" value="FOLIC ACID SYNTHESIS PROTEIN FOL1"/>
    <property type="match status" value="1"/>
</dbReference>
<dbReference type="RefSeq" id="WP_083469791.1">
    <property type="nucleotide sequence ID" value="NZ_LGKP01000015.1"/>
</dbReference>
<keyword evidence="14" id="KW-1185">Reference proteome</keyword>
<keyword evidence="8" id="KW-0479">Metal-binding</keyword>
<comment type="similarity">
    <text evidence="4">Belongs to the DHPS family.</text>
</comment>
<sequence>MPEFAYNIRQYYPQQRAELLHVIAQIETYPNAAERVLTKANLIMLHCDQVDPHTAMIVKQELLALDGDALVSPHVYLGQSSNPTKLLAWANERSWRALCAKLQAIPLPALQALAQQIGALLVHNQARGSLKLGSTQWHWGKKTLVMGIVNVTPDSFSNDGLLEAGQSQIQQQALDFADAGADILDIGGESTRPGASTVNIEQEIARVVPAIQAIRQVCPLPISIDSYKAQVVAAALAAGANVVNDIWGLRQADGSWNTALAQVVAQAQVPIILMHNRVSTVEQFAHGTNYAASDYGDIIGEVCAELRQSIDFALQAGIANDLILLDPGIGFGKSPEQNLQVLRQLRTIASLGYPLLVGTSRKSMIGITLNRPVEQRLWGTAATVAYAIQAGADIVRVHDVAAMVDVCRMTDALVRHEG</sequence>
<evidence type="ECO:0000256" key="8">
    <source>
        <dbReference type="ARBA" id="ARBA00022723"/>
    </source>
</evidence>
<dbReference type="GO" id="GO:0004156">
    <property type="term" value="F:dihydropteroate synthase activity"/>
    <property type="evidence" value="ECO:0007669"/>
    <property type="project" value="UniProtKB-EC"/>
</dbReference>
<evidence type="ECO:0000256" key="3">
    <source>
        <dbReference type="ARBA" id="ARBA00004763"/>
    </source>
</evidence>
<proteinExistence type="inferred from homology"/>
<reference evidence="13 14" key="1">
    <citation type="submission" date="2015-07" db="EMBL/GenBank/DDBJ databases">
        <title>Whole genome sequence of Herpetosiphon geysericola DSM 7119.</title>
        <authorList>
            <person name="Hemp J."/>
            <person name="Ward L.M."/>
            <person name="Pace L.A."/>
            <person name="Fischer W.W."/>
        </authorList>
    </citation>
    <scope>NUCLEOTIDE SEQUENCE [LARGE SCALE GENOMIC DNA]</scope>
    <source>
        <strain evidence="13 14">DSM 7119</strain>
    </source>
</reference>
<evidence type="ECO:0000256" key="2">
    <source>
        <dbReference type="ARBA" id="ARBA00001946"/>
    </source>
</evidence>
<comment type="cofactor">
    <cofactor evidence="2">
        <name>Mg(2+)</name>
        <dbReference type="ChEBI" id="CHEBI:18420"/>
    </cofactor>
</comment>
<dbReference type="FunFam" id="3.20.20.20:FF:000006">
    <property type="entry name" value="Dihydropteroate synthase"/>
    <property type="match status" value="1"/>
</dbReference>
<evidence type="ECO:0000256" key="5">
    <source>
        <dbReference type="ARBA" id="ARBA00012458"/>
    </source>
</evidence>
<dbReference type="InterPro" id="IPR011005">
    <property type="entry name" value="Dihydropteroate_synth-like_sf"/>
</dbReference>
<dbReference type="InterPro" id="IPR000489">
    <property type="entry name" value="Pterin-binding_dom"/>
</dbReference>
<dbReference type="GO" id="GO:0046872">
    <property type="term" value="F:metal ion binding"/>
    <property type="evidence" value="ECO:0007669"/>
    <property type="project" value="UniProtKB-KW"/>
</dbReference>
<name>A0A0N8GSA7_9CHLR</name>
<evidence type="ECO:0000313" key="13">
    <source>
        <dbReference type="EMBL" id="KPL88770.1"/>
    </source>
</evidence>
<dbReference type="CDD" id="cd00739">
    <property type="entry name" value="DHPS"/>
    <property type="match status" value="1"/>
</dbReference>
<evidence type="ECO:0000256" key="11">
    <source>
        <dbReference type="ARBA" id="ARBA00030193"/>
    </source>
</evidence>
<evidence type="ECO:0000256" key="10">
    <source>
        <dbReference type="ARBA" id="ARBA00022909"/>
    </source>
</evidence>